<evidence type="ECO:0000313" key="15">
    <source>
        <dbReference type="Proteomes" id="UP000245207"/>
    </source>
</evidence>
<accession>A0A2U1QE45</accession>
<keyword evidence="15" id="KW-1185">Reference proteome</keyword>
<feature type="region of interest" description="Disordered" evidence="12">
    <location>
        <begin position="535"/>
        <end position="573"/>
    </location>
</feature>
<dbReference type="STRING" id="35608.A0A2U1QE45"/>
<feature type="compositionally biased region" description="Acidic residues" evidence="12">
    <location>
        <begin position="422"/>
        <end position="435"/>
    </location>
</feature>
<comment type="caution">
    <text evidence="14">The sequence shown here is derived from an EMBL/GenBank/DDBJ whole genome shotgun (WGS) entry which is preliminary data.</text>
</comment>
<dbReference type="SMART" id="SM00332">
    <property type="entry name" value="PP2Cc"/>
    <property type="match status" value="2"/>
</dbReference>
<gene>
    <name evidence="14" type="ORF">CTI12_AA039880</name>
</gene>
<evidence type="ECO:0000256" key="3">
    <source>
        <dbReference type="ARBA" id="ARBA00006702"/>
    </source>
</evidence>
<dbReference type="GO" id="GO:0046872">
    <property type="term" value="F:metal ion binding"/>
    <property type="evidence" value="ECO:0007669"/>
    <property type="project" value="UniProtKB-KW"/>
</dbReference>
<evidence type="ECO:0000256" key="5">
    <source>
        <dbReference type="ARBA" id="ARBA00022723"/>
    </source>
</evidence>
<protein>
    <recommendedName>
        <fullName evidence="4">protein-serine/threonine phosphatase</fullName>
        <ecNumber evidence="4">3.1.3.16</ecNumber>
    </recommendedName>
</protein>
<comment type="catalytic activity">
    <reaction evidence="11">
        <text>O-phospho-L-threonyl-[protein] + H2O = L-threonyl-[protein] + phosphate</text>
        <dbReference type="Rhea" id="RHEA:47004"/>
        <dbReference type="Rhea" id="RHEA-COMP:11060"/>
        <dbReference type="Rhea" id="RHEA-COMP:11605"/>
        <dbReference type="ChEBI" id="CHEBI:15377"/>
        <dbReference type="ChEBI" id="CHEBI:30013"/>
        <dbReference type="ChEBI" id="CHEBI:43474"/>
        <dbReference type="ChEBI" id="CHEBI:61977"/>
        <dbReference type="EC" id="3.1.3.16"/>
    </reaction>
</comment>
<dbReference type="PROSITE" id="PS51746">
    <property type="entry name" value="PPM_2"/>
    <property type="match status" value="2"/>
</dbReference>
<evidence type="ECO:0000256" key="1">
    <source>
        <dbReference type="ARBA" id="ARBA00001936"/>
    </source>
</evidence>
<proteinExistence type="inferred from homology"/>
<evidence type="ECO:0000256" key="4">
    <source>
        <dbReference type="ARBA" id="ARBA00013081"/>
    </source>
</evidence>
<comment type="similarity">
    <text evidence="3">Belongs to the PP2C family.</text>
</comment>
<dbReference type="EC" id="3.1.3.16" evidence="4"/>
<name>A0A2U1QE45_ARTAN</name>
<evidence type="ECO:0000256" key="10">
    <source>
        <dbReference type="ARBA" id="ARBA00047761"/>
    </source>
</evidence>
<dbReference type="GO" id="GO:0004722">
    <property type="term" value="F:protein serine/threonine phosphatase activity"/>
    <property type="evidence" value="ECO:0007669"/>
    <property type="project" value="UniProtKB-EC"/>
</dbReference>
<dbReference type="FunFam" id="3.60.40.10:FF:000024">
    <property type="entry name" value="probable protein phosphatase 2C 33"/>
    <property type="match status" value="1"/>
</dbReference>
<feature type="region of interest" description="Disordered" evidence="12">
    <location>
        <begin position="394"/>
        <end position="445"/>
    </location>
</feature>
<evidence type="ECO:0000256" key="2">
    <source>
        <dbReference type="ARBA" id="ARBA00001946"/>
    </source>
</evidence>
<dbReference type="AlphaFoldDB" id="A0A2U1QE45"/>
<comment type="cofactor">
    <cofactor evidence="1">
        <name>Mn(2+)</name>
        <dbReference type="ChEBI" id="CHEBI:29035"/>
    </cofactor>
</comment>
<evidence type="ECO:0000256" key="9">
    <source>
        <dbReference type="ARBA" id="ARBA00023211"/>
    </source>
</evidence>
<evidence type="ECO:0000256" key="7">
    <source>
        <dbReference type="ARBA" id="ARBA00022842"/>
    </source>
</evidence>
<dbReference type="OrthoDB" id="10264738at2759"/>
<dbReference type="PANTHER" id="PTHR47992">
    <property type="entry name" value="PROTEIN PHOSPHATASE"/>
    <property type="match status" value="1"/>
</dbReference>
<dbReference type="InterPro" id="IPR036457">
    <property type="entry name" value="PPM-type-like_dom_sf"/>
</dbReference>
<keyword evidence="6" id="KW-0378">Hydrolase</keyword>
<keyword evidence="9" id="KW-0464">Manganese</keyword>
<feature type="domain" description="PPM-type phosphatase" evidence="13">
    <location>
        <begin position="593"/>
        <end position="986"/>
    </location>
</feature>
<dbReference type="CDD" id="cd00143">
    <property type="entry name" value="PP2Cc"/>
    <property type="match status" value="2"/>
</dbReference>
<evidence type="ECO:0000256" key="11">
    <source>
        <dbReference type="ARBA" id="ARBA00048336"/>
    </source>
</evidence>
<dbReference type="Proteomes" id="UP000245207">
    <property type="component" value="Unassembled WGS sequence"/>
</dbReference>
<feature type="compositionally biased region" description="Basic and acidic residues" evidence="12">
    <location>
        <begin position="1004"/>
        <end position="1022"/>
    </location>
</feature>
<reference evidence="14 15" key="1">
    <citation type="journal article" date="2018" name="Mol. Plant">
        <title>The genome of Artemisia annua provides insight into the evolution of Asteraceae family and artemisinin biosynthesis.</title>
        <authorList>
            <person name="Shen Q."/>
            <person name="Zhang L."/>
            <person name="Liao Z."/>
            <person name="Wang S."/>
            <person name="Yan T."/>
            <person name="Shi P."/>
            <person name="Liu M."/>
            <person name="Fu X."/>
            <person name="Pan Q."/>
            <person name="Wang Y."/>
            <person name="Lv Z."/>
            <person name="Lu X."/>
            <person name="Zhang F."/>
            <person name="Jiang W."/>
            <person name="Ma Y."/>
            <person name="Chen M."/>
            <person name="Hao X."/>
            <person name="Li L."/>
            <person name="Tang Y."/>
            <person name="Lv G."/>
            <person name="Zhou Y."/>
            <person name="Sun X."/>
            <person name="Brodelius P.E."/>
            <person name="Rose J.K.C."/>
            <person name="Tang K."/>
        </authorList>
    </citation>
    <scope>NUCLEOTIDE SEQUENCE [LARGE SCALE GENOMIC DNA]</scope>
    <source>
        <strain evidence="15">cv. Huhao1</strain>
        <tissue evidence="14">Leaf</tissue>
    </source>
</reference>
<sequence>MGSCLSGESRSPHPRSPTTPGGRKRKSSKKRMSRNSSFNLHREDHLHRFPGRLFLNGSSEVASLFTQQGKKGTNQDAMIVWELIHYVLKFVHFLEVMSCLLCSCAENFGSRTDTVFCGVFDGHGPFGHMVAKRVRDSLPLKLSANCDVNIKGSSDVLREIILNEEAPFTSEDSRAFSDLEINKNPEKLQALKDLFLKAFKVMDRELRLYANIDCFCSGTTTVTLIKQGQDLILGNIGDSRAILGTRDVKSNSLVAVQLTIDLKPNLPAEAERIRKCKGRVFALHDEPDVSRVWLPNNDSPGLAIARAFGDFCLKDFGLISVPDIFCRRLTENDQFVVLATDGLWTSSETRSCAARSVVESAVRLWKIRYPTSKVDDCAVVCLFLTPHPNNISTASATEFDTSSEKKEPVSTKPSEGYPGDITDADDDLPDDELAEDPSTNPEDKIDWSALEGVSHVNTLLTLPRFVPEEWVNSEIWFITQTRNIRVCEKDFVTDPLTSNSKSIINHSTSGVGCTAAALECLLSIVKALRMGSCLSGESRSPHPRSPTTPTSGGGRKRKSSKKRTSRNSSFNLHREDHLHRVPGRLFLNGSSEVASLFTQQGKRGTNQDAMIVWEIWDVLTNKEADGPYGWGPAYRAKAGVPIRDPQQRLLQKYTLGSTCFETWLDGSTCLLDITVLLYGEIIVDSLCSKVCALFRGDECVCYALLQWLAFKGVFGQDLILGNIGDSRAILGTRDVKSNSLVAVQLTIDLKPNLPVHGLQLNSVHLSRKAEAERIRKCKGRVFALQDEPDVSRVWLPNNDSPGLAMARAFGDFCLKDFGLISVPDIFYRRLTENDQFVVLATDGPSIVPCYLLILKSVSEAERIRKCEGRIFALQDEPDVSRVWLPNNDSPGLAMARAFGDFCLKDFGLISVPDICYRRLTENDQFVVLATDGIWDVLTNKEVVDMVSSAETRSCAARSVVESAVRSWKIQYPTSKVDDCTVVCLFLTPHPNNISTTSATEFDTSSEKKESVSTKPSDGHPGDITDADDDLPDDELAEDPSTNPEDNIDWSALEGVSRVNTLLTLPRFVPEEVEKQTPGQKKTN</sequence>
<evidence type="ECO:0000259" key="13">
    <source>
        <dbReference type="PROSITE" id="PS51746"/>
    </source>
</evidence>
<evidence type="ECO:0000256" key="12">
    <source>
        <dbReference type="SAM" id="MobiDB-lite"/>
    </source>
</evidence>
<dbReference type="InterPro" id="IPR015655">
    <property type="entry name" value="PP2C"/>
</dbReference>
<feature type="region of interest" description="Disordered" evidence="12">
    <location>
        <begin position="1"/>
        <end position="37"/>
    </location>
</feature>
<keyword evidence="7" id="KW-0460">Magnesium</keyword>
<feature type="region of interest" description="Disordered" evidence="12">
    <location>
        <begin position="995"/>
        <end position="1051"/>
    </location>
</feature>
<feature type="domain" description="PPM-type phosphatase" evidence="13">
    <location>
        <begin position="61"/>
        <end position="384"/>
    </location>
</feature>
<dbReference type="EMBL" id="PKPP01000186">
    <property type="protein sequence ID" value="PWA96289.1"/>
    <property type="molecule type" value="Genomic_DNA"/>
</dbReference>
<keyword evidence="5" id="KW-0479">Metal-binding</keyword>
<feature type="compositionally biased region" description="Acidic residues" evidence="12">
    <location>
        <begin position="1024"/>
        <end position="1037"/>
    </location>
</feature>
<evidence type="ECO:0000256" key="6">
    <source>
        <dbReference type="ARBA" id="ARBA00022801"/>
    </source>
</evidence>
<evidence type="ECO:0000313" key="14">
    <source>
        <dbReference type="EMBL" id="PWA96289.1"/>
    </source>
</evidence>
<dbReference type="Gene3D" id="3.60.40.10">
    <property type="entry name" value="PPM-type phosphatase domain"/>
    <property type="match status" value="3"/>
</dbReference>
<keyword evidence="8" id="KW-0904">Protein phosphatase</keyword>
<evidence type="ECO:0000256" key="8">
    <source>
        <dbReference type="ARBA" id="ARBA00022912"/>
    </source>
</evidence>
<feature type="compositionally biased region" description="Basic residues" evidence="12">
    <location>
        <begin position="22"/>
        <end position="33"/>
    </location>
</feature>
<dbReference type="Pfam" id="PF00481">
    <property type="entry name" value="PP2C"/>
    <property type="match status" value="3"/>
</dbReference>
<comment type="catalytic activity">
    <reaction evidence="10">
        <text>O-phospho-L-seryl-[protein] + H2O = L-seryl-[protein] + phosphate</text>
        <dbReference type="Rhea" id="RHEA:20629"/>
        <dbReference type="Rhea" id="RHEA-COMP:9863"/>
        <dbReference type="Rhea" id="RHEA-COMP:11604"/>
        <dbReference type="ChEBI" id="CHEBI:15377"/>
        <dbReference type="ChEBI" id="CHEBI:29999"/>
        <dbReference type="ChEBI" id="CHEBI:43474"/>
        <dbReference type="ChEBI" id="CHEBI:83421"/>
        <dbReference type="EC" id="3.1.3.16"/>
    </reaction>
</comment>
<organism evidence="14 15">
    <name type="scientific">Artemisia annua</name>
    <name type="common">Sweet wormwood</name>
    <dbReference type="NCBI Taxonomy" id="35608"/>
    <lineage>
        <taxon>Eukaryota</taxon>
        <taxon>Viridiplantae</taxon>
        <taxon>Streptophyta</taxon>
        <taxon>Embryophyta</taxon>
        <taxon>Tracheophyta</taxon>
        <taxon>Spermatophyta</taxon>
        <taxon>Magnoliopsida</taxon>
        <taxon>eudicotyledons</taxon>
        <taxon>Gunneridae</taxon>
        <taxon>Pentapetalae</taxon>
        <taxon>asterids</taxon>
        <taxon>campanulids</taxon>
        <taxon>Asterales</taxon>
        <taxon>Asteraceae</taxon>
        <taxon>Asteroideae</taxon>
        <taxon>Anthemideae</taxon>
        <taxon>Artemisiinae</taxon>
        <taxon>Artemisia</taxon>
    </lineage>
</organism>
<comment type="cofactor">
    <cofactor evidence="2">
        <name>Mg(2+)</name>
        <dbReference type="ChEBI" id="CHEBI:18420"/>
    </cofactor>
</comment>
<dbReference type="InterPro" id="IPR001932">
    <property type="entry name" value="PPM-type_phosphatase-like_dom"/>
</dbReference>
<feature type="compositionally biased region" description="Basic residues" evidence="12">
    <location>
        <begin position="554"/>
        <end position="565"/>
    </location>
</feature>
<dbReference type="SUPFAM" id="SSF81606">
    <property type="entry name" value="PP2C-like"/>
    <property type="match status" value="3"/>
</dbReference>